<name>A0A7J8HHK9_MOLMO</name>
<protein>
    <submittedName>
        <fullName evidence="1">Uncharacterized protein</fullName>
    </submittedName>
</protein>
<evidence type="ECO:0000313" key="1">
    <source>
        <dbReference type="EMBL" id="KAF6471608.1"/>
    </source>
</evidence>
<gene>
    <name evidence="1" type="ORF">HJG59_010987</name>
</gene>
<reference evidence="1 2" key="1">
    <citation type="journal article" date="2020" name="Nature">
        <title>Six reference-quality genomes reveal evolution of bat adaptations.</title>
        <authorList>
            <person name="Jebb D."/>
            <person name="Huang Z."/>
            <person name="Pippel M."/>
            <person name="Hughes G.M."/>
            <person name="Lavrichenko K."/>
            <person name="Devanna P."/>
            <person name="Winkler S."/>
            <person name="Jermiin L.S."/>
            <person name="Skirmuntt E.C."/>
            <person name="Katzourakis A."/>
            <person name="Burkitt-Gray L."/>
            <person name="Ray D.A."/>
            <person name="Sullivan K.A.M."/>
            <person name="Roscito J.G."/>
            <person name="Kirilenko B.M."/>
            <person name="Davalos L.M."/>
            <person name="Corthals A.P."/>
            <person name="Power M.L."/>
            <person name="Jones G."/>
            <person name="Ransome R.D."/>
            <person name="Dechmann D.K.N."/>
            <person name="Locatelli A.G."/>
            <person name="Puechmaille S.J."/>
            <person name="Fedrigo O."/>
            <person name="Jarvis E.D."/>
            <person name="Hiller M."/>
            <person name="Vernes S.C."/>
            <person name="Myers E.W."/>
            <person name="Teeling E.C."/>
        </authorList>
    </citation>
    <scope>NUCLEOTIDE SEQUENCE [LARGE SCALE GENOMIC DNA]</scope>
    <source>
        <strain evidence="1">MMolMol1</strain>
        <tissue evidence="1">Muscle</tissue>
    </source>
</reference>
<keyword evidence="2" id="KW-1185">Reference proteome</keyword>
<dbReference type="Proteomes" id="UP000550707">
    <property type="component" value="Unassembled WGS sequence"/>
</dbReference>
<dbReference type="InParanoid" id="A0A7J8HHK9"/>
<dbReference type="AlphaFoldDB" id="A0A7J8HHK9"/>
<accession>A0A7J8HHK9</accession>
<organism evidence="1 2">
    <name type="scientific">Molossus molossus</name>
    <name type="common">Pallas' mastiff bat</name>
    <name type="synonym">Vespertilio molossus</name>
    <dbReference type="NCBI Taxonomy" id="27622"/>
    <lineage>
        <taxon>Eukaryota</taxon>
        <taxon>Metazoa</taxon>
        <taxon>Chordata</taxon>
        <taxon>Craniata</taxon>
        <taxon>Vertebrata</taxon>
        <taxon>Euteleostomi</taxon>
        <taxon>Mammalia</taxon>
        <taxon>Eutheria</taxon>
        <taxon>Laurasiatheria</taxon>
        <taxon>Chiroptera</taxon>
        <taxon>Yangochiroptera</taxon>
        <taxon>Molossidae</taxon>
        <taxon>Molossus</taxon>
    </lineage>
</organism>
<proteinExistence type="predicted"/>
<comment type="caution">
    <text evidence="1">The sequence shown here is derived from an EMBL/GenBank/DDBJ whole genome shotgun (WGS) entry which is preliminary data.</text>
</comment>
<dbReference type="EMBL" id="JACASF010000006">
    <property type="protein sequence ID" value="KAF6471608.1"/>
    <property type="molecule type" value="Genomic_DNA"/>
</dbReference>
<sequence length="195" mass="23212">MAKRHIKKFSTSLIFREMKIKITKRYHFTPARMAAINKLSNKCFQGCGEKGTLVHCWWECRLVQPLRKTIGYFLKKLEIELPFDLVIPLLGIYPKKPKTPIRNNILTIMFITALFTIAKIQKQLKCPSIDEWIKKLWYIYTMEHYAGIRKRDLLSFETTLRDLESIMLSEISQSEKDKIPHDLTYLWIIMNKKSW</sequence>
<evidence type="ECO:0000313" key="2">
    <source>
        <dbReference type="Proteomes" id="UP000550707"/>
    </source>
</evidence>